<protein>
    <recommendedName>
        <fullName evidence="1">holo-[acyl-carrier-protein] synthase</fullName>
        <ecNumber evidence="1">2.7.8.7</ecNumber>
    </recommendedName>
</protein>
<sequence>MSASNSPSLTRWYIDTRPLTSSTLPLLETLQPADQESVQRFYQLPDRHMSLASNLLKYLFIHRTCRIPWAEISISRTPAPHRRPCFIPSQKQKDGSCSDVPIPNVEFNVSHQASLVALAGCVVPSSSSSSSSSTSSGTAKVTPSQADLFSKPPTPASAPNHSIPQVGIDITCVDERSRRRKDSIPATPQALAEFVDIFAEVFSPQELETIKNIAISSEISDNSNSDSASASERPTQAVNKGLRLFYAYWALKEAYIKMTGEALLAPWLRQLEFTDVVAPESVVSNAGAGEGSGFSEPYTGVKTWLYGKKVEDVRVEVVAFERDYLIATAARGGQIGAGSMNDAWGNLERIDIEKDVAPCAKGQCRCLDR</sequence>
<dbReference type="STRING" id="264951.A0A443HXK0"/>
<evidence type="ECO:0000256" key="1">
    <source>
        <dbReference type="ARBA" id="ARBA00013172"/>
    </source>
</evidence>
<evidence type="ECO:0000256" key="5">
    <source>
        <dbReference type="SAM" id="MobiDB-lite"/>
    </source>
</evidence>
<dbReference type="RefSeq" id="XP_028486222.1">
    <property type="nucleotide sequence ID" value="XM_028626049.1"/>
</dbReference>
<dbReference type="VEuPathDB" id="FungiDB:C8Q69DRAFT_198058"/>
<evidence type="ECO:0000256" key="2">
    <source>
        <dbReference type="ARBA" id="ARBA00022679"/>
    </source>
</evidence>
<proteinExistence type="inferred from homology"/>
<comment type="similarity">
    <text evidence="4">Belongs to the P-Pant transferase superfamily.</text>
</comment>
<dbReference type="EMBL" id="RCNU01000003">
    <property type="protein sequence ID" value="RWQ96577.1"/>
    <property type="molecule type" value="Genomic_DNA"/>
</dbReference>
<evidence type="ECO:0000259" key="7">
    <source>
        <dbReference type="Pfam" id="PF22624"/>
    </source>
</evidence>
<comment type="catalytic activity">
    <reaction evidence="3">
        <text>apo-[ACP] + CoA = holo-[ACP] + adenosine 3',5'-bisphosphate + H(+)</text>
        <dbReference type="Rhea" id="RHEA:12068"/>
        <dbReference type="Rhea" id="RHEA-COMP:9685"/>
        <dbReference type="Rhea" id="RHEA-COMP:9690"/>
        <dbReference type="ChEBI" id="CHEBI:15378"/>
        <dbReference type="ChEBI" id="CHEBI:29999"/>
        <dbReference type="ChEBI" id="CHEBI:57287"/>
        <dbReference type="ChEBI" id="CHEBI:58343"/>
        <dbReference type="ChEBI" id="CHEBI:64479"/>
        <dbReference type="EC" id="2.7.8.7"/>
    </reaction>
</comment>
<reference evidence="8 9" key="1">
    <citation type="journal article" date="2018" name="Front. Microbiol.">
        <title>Genomic and genetic insights into a cosmopolitan fungus, Paecilomyces variotii (Eurotiales).</title>
        <authorList>
            <person name="Urquhart A.S."/>
            <person name="Mondo S.J."/>
            <person name="Makela M.R."/>
            <person name="Hane J.K."/>
            <person name="Wiebenga A."/>
            <person name="He G."/>
            <person name="Mihaltcheva S."/>
            <person name="Pangilinan J."/>
            <person name="Lipzen A."/>
            <person name="Barry K."/>
            <person name="de Vries R.P."/>
            <person name="Grigoriev I.V."/>
            <person name="Idnurm A."/>
        </authorList>
    </citation>
    <scope>NUCLEOTIDE SEQUENCE [LARGE SCALE GENOMIC DNA]</scope>
    <source>
        <strain evidence="8 9">CBS 101075</strain>
    </source>
</reference>
<evidence type="ECO:0000256" key="3">
    <source>
        <dbReference type="ARBA" id="ARBA00050875"/>
    </source>
</evidence>
<dbReference type="GO" id="GO:0008897">
    <property type="term" value="F:holo-[acyl-carrier-protein] synthase activity"/>
    <property type="evidence" value="ECO:0007669"/>
    <property type="project" value="UniProtKB-EC"/>
</dbReference>
<dbReference type="GO" id="GO:0000287">
    <property type="term" value="F:magnesium ion binding"/>
    <property type="evidence" value="ECO:0007669"/>
    <property type="project" value="InterPro"/>
</dbReference>
<dbReference type="GO" id="GO:0005829">
    <property type="term" value="C:cytosol"/>
    <property type="evidence" value="ECO:0007669"/>
    <property type="project" value="TreeGrafter"/>
</dbReference>
<dbReference type="Proteomes" id="UP000283841">
    <property type="component" value="Unassembled WGS sequence"/>
</dbReference>
<dbReference type="InterPro" id="IPR055066">
    <property type="entry name" value="AASDHPPT_N"/>
</dbReference>
<dbReference type="InterPro" id="IPR050559">
    <property type="entry name" value="P-Pant_transferase_sf"/>
</dbReference>
<evidence type="ECO:0000259" key="6">
    <source>
        <dbReference type="Pfam" id="PF01648"/>
    </source>
</evidence>
<feature type="compositionally biased region" description="Low complexity" evidence="5">
    <location>
        <begin position="126"/>
        <end position="136"/>
    </location>
</feature>
<dbReference type="PANTHER" id="PTHR12215">
    <property type="entry name" value="PHOSPHOPANTETHEINE TRANSFERASE"/>
    <property type="match status" value="1"/>
</dbReference>
<dbReference type="PANTHER" id="PTHR12215:SF10">
    <property type="entry name" value="L-AMINOADIPATE-SEMIALDEHYDE DEHYDROGENASE-PHOSPHOPANTETHEINYL TRANSFERASE"/>
    <property type="match status" value="1"/>
</dbReference>
<dbReference type="Pfam" id="PF01648">
    <property type="entry name" value="ACPS"/>
    <property type="match status" value="1"/>
</dbReference>
<dbReference type="InterPro" id="IPR008278">
    <property type="entry name" value="4-PPantetheinyl_Trfase_dom"/>
</dbReference>
<feature type="domain" description="4'-phosphopantetheinyl transferase N-terminal" evidence="7">
    <location>
        <begin position="18"/>
        <end position="121"/>
    </location>
</feature>
<dbReference type="InterPro" id="IPR037143">
    <property type="entry name" value="4-PPantetheinyl_Trfase_dom_sf"/>
</dbReference>
<gene>
    <name evidence="8" type="ORF">C8Q69DRAFT_198058</name>
</gene>
<dbReference type="FunFam" id="3.90.470.20:FF:000023">
    <property type="entry name" value="L-aminoadipate-semialdehyde dehydrogenase-phosphopantetheinyl transferase"/>
    <property type="match status" value="1"/>
</dbReference>
<evidence type="ECO:0000313" key="8">
    <source>
        <dbReference type="EMBL" id="RWQ96577.1"/>
    </source>
</evidence>
<comment type="caution">
    <text evidence="8">The sequence shown here is derived from an EMBL/GenBank/DDBJ whole genome shotgun (WGS) entry which is preliminary data.</text>
</comment>
<feature type="compositionally biased region" description="Polar residues" evidence="5">
    <location>
        <begin position="137"/>
        <end position="147"/>
    </location>
</feature>
<keyword evidence="9" id="KW-1185">Reference proteome</keyword>
<dbReference type="GO" id="GO:0019878">
    <property type="term" value="P:lysine biosynthetic process via aminoadipic acid"/>
    <property type="evidence" value="ECO:0007669"/>
    <property type="project" value="TreeGrafter"/>
</dbReference>
<dbReference type="Gene3D" id="3.90.470.20">
    <property type="entry name" value="4'-phosphopantetheinyl transferase domain"/>
    <property type="match status" value="2"/>
</dbReference>
<dbReference type="SUPFAM" id="SSF56214">
    <property type="entry name" value="4'-phosphopantetheinyl transferase"/>
    <property type="match status" value="2"/>
</dbReference>
<accession>A0A443HXK0</accession>
<evidence type="ECO:0000313" key="9">
    <source>
        <dbReference type="Proteomes" id="UP000283841"/>
    </source>
</evidence>
<evidence type="ECO:0000256" key="4">
    <source>
        <dbReference type="ARBA" id="ARBA00061672"/>
    </source>
</evidence>
<keyword evidence="2 8" id="KW-0808">Transferase</keyword>
<feature type="domain" description="4'-phosphopantetheinyl transferase" evidence="6">
    <location>
        <begin position="165"/>
        <end position="275"/>
    </location>
</feature>
<dbReference type="Pfam" id="PF22624">
    <property type="entry name" value="AASDHPPT_N"/>
    <property type="match status" value="1"/>
</dbReference>
<dbReference type="AlphaFoldDB" id="A0A443HXK0"/>
<name>A0A443HXK0_BYSSP</name>
<dbReference type="GeneID" id="39595326"/>
<dbReference type="EC" id="2.7.8.7" evidence="1"/>
<feature type="region of interest" description="Disordered" evidence="5">
    <location>
        <begin position="126"/>
        <end position="163"/>
    </location>
</feature>
<organism evidence="8 9">
    <name type="scientific">Byssochlamys spectabilis</name>
    <name type="common">Paecilomyces variotii</name>
    <dbReference type="NCBI Taxonomy" id="264951"/>
    <lineage>
        <taxon>Eukaryota</taxon>
        <taxon>Fungi</taxon>
        <taxon>Dikarya</taxon>
        <taxon>Ascomycota</taxon>
        <taxon>Pezizomycotina</taxon>
        <taxon>Eurotiomycetes</taxon>
        <taxon>Eurotiomycetidae</taxon>
        <taxon>Eurotiales</taxon>
        <taxon>Thermoascaceae</taxon>
        <taxon>Paecilomyces</taxon>
    </lineage>
</organism>